<keyword evidence="2" id="KW-0677">Repeat</keyword>
<feature type="region of interest" description="Disordered" evidence="4">
    <location>
        <begin position="654"/>
        <end position="691"/>
    </location>
</feature>
<accession>A0A830HH79</accession>
<keyword evidence="1 3" id="KW-0853">WD repeat</keyword>
<name>A0A830HH79_9CHLO</name>
<dbReference type="OrthoDB" id="2421129at2759"/>
<organism evidence="5 6">
    <name type="scientific">Pycnococcus provasolii</name>
    <dbReference type="NCBI Taxonomy" id="41880"/>
    <lineage>
        <taxon>Eukaryota</taxon>
        <taxon>Viridiplantae</taxon>
        <taxon>Chlorophyta</taxon>
        <taxon>Pseudoscourfieldiophyceae</taxon>
        <taxon>Pseudoscourfieldiales</taxon>
        <taxon>Pycnococcaceae</taxon>
        <taxon>Pycnococcus</taxon>
    </lineage>
</organism>
<dbReference type="InterPro" id="IPR001680">
    <property type="entry name" value="WD40_rpt"/>
</dbReference>
<dbReference type="Gene3D" id="2.130.10.10">
    <property type="entry name" value="YVTN repeat-like/Quinoprotein amine dehydrogenase"/>
    <property type="match status" value="2"/>
</dbReference>
<dbReference type="InterPro" id="IPR036322">
    <property type="entry name" value="WD40_repeat_dom_sf"/>
</dbReference>
<feature type="region of interest" description="Disordered" evidence="4">
    <location>
        <begin position="867"/>
        <end position="897"/>
    </location>
</feature>
<evidence type="ECO:0000313" key="6">
    <source>
        <dbReference type="Proteomes" id="UP000660262"/>
    </source>
</evidence>
<feature type="compositionally biased region" description="Acidic residues" evidence="4">
    <location>
        <begin position="86"/>
        <end position="104"/>
    </location>
</feature>
<dbReference type="PROSITE" id="PS00678">
    <property type="entry name" value="WD_REPEATS_1"/>
    <property type="match status" value="1"/>
</dbReference>
<dbReference type="SMART" id="SM00320">
    <property type="entry name" value="WD40"/>
    <property type="match status" value="3"/>
</dbReference>
<dbReference type="InterPro" id="IPR015943">
    <property type="entry name" value="WD40/YVTN_repeat-like_dom_sf"/>
</dbReference>
<proteinExistence type="predicted"/>
<evidence type="ECO:0000313" key="5">
    <source>
        <dbReference type="EMBL" id="GHP06208.1"/>
    </source>
</evidence>
<gene>
    <name evidence="5" type="ORF">PPROV_000495500</name>
</gene>
<reference evidence="5" key="1">
    <citation type="submission" date="2020-10" db="EMBL/GenBank/DDBJ databases">
        <title>Unveiling of a novel bifunctional photoreceptor, Dualchrome1, isolated from a cosmopolitan green alga.</title>
        <authorList>
            <person name="Suzuki S."/>
            <person name="Kawachi M."/>
        </authorList>
    </citation>
    <scope>NUCLEOTIDE SEQUENCE</scope>
    <source>
        <strain evidence="5">NIES 2893</strain>
    </source>
</reference>
<feature type="region of interest" description="Disordered" evidence="4">
    <location>
        <begin position="922"/>
        <end position="944"/>
    </location>
</feature>
<feature type="compositionally biased region" description="Polar residues" evidence="4">
    <location>
        <begin position="867"/>
        <end position="878"/>
    </location>
</feature>
<keyword evidence="6" id="KW-1185">Reference proteome</keyword>
<evidence type="ECO:0000256" key="2">
    <source>
        <dbReference type="ARBA" id="ARBA00022737"/>
    </source>
</evidence>
<dbReference type="PANTHER" id="PTHR46866:SF1">
    <property type="entry name" value="GH12955P"/>
    <property type="match status" value="1"/>
</dbReference>
<evidence type="ECO:0000256" key="1">
    <source>
        <dbReference type="ARBA" id="ARBA00022574"/>
    </source>
</evidence>
<feature type="compositionally biased region" description="Polar residues" evidence="4">
    <location>
        <begin position="924"/>
        <end position="936"/>
    </location>
</feature>
<protein>
    <submittedName>
        <fullName evidence="5">Uncharacterized protein</fullName>
    </submittedName>
</protein>
<feature type="region of interest" description="Disordered" evidence="4">
    <location>
        <begin position="83"/>
        <end position="129"/>
    </location>
</feature>
<dbReference type="InterPro" id="IPR019775">
    <property type="entry name" value="WD40_repeat_CS"/>
</dbReference>
<dbReference type="PANTHER" id="PTHR46866">
    <property type="entry name" value="GH12955P"/>
    <property type="match status" value="1"/>
</dbReference>
<sequence length="1404" mass="142893">MNVPLVPSDAATARSHVAHAFGKGCVPGDASNGWMRGEFMRASADVCPMSERIFRQAHGICAIFRSAHPKRLSHGGVVSRLLSDVDGNDDDDDDDDDDDSDDDITIATSTPTPKMVPPSIVLPNQQRREKRRSSAMTLITLARDEDARALGVIVVSIALMQPALAPSKIPTGCEASAAAARQQLPAITDPLLRKVATRLLTVPSGGGGVAVASAAAMLRSHDPELAMAHTLLLYVFAPTEAEAGGPPLLRAAMLCGGTAACNAPPVPDHLARIAAAMGLRSRGAAASAACAASSRRAATLAAPSLLALAAAAMPTSEQGAGRYGSATSASAAGAVVAGVLGSACARRVAVASGLALLAAVARGGDAASAMLQGGGRESASPAAAAAFAESVLGPSALDASRVKCGIEAHARLVSAACVQSIAAIQRALDAHTVSMERVSLAMGVGCGADVAEAEEDDDAQSASISSLAEDTRIEQAGDGGGADVGAVDGAALVAGLRRLASAYAAAIARDSSSLPLSLAIRYVVDPLLAALDESAAEGEVDVGATHASDAMAAAPARELARALASAASAACPPLWLADYVLPRLMRRVDAGANALNSVLEAASGGGGDRPDDMRVEACAARAASVAVDVLADLTSVIPPETLVDVVVAPRAAVDGSRRHGSVSSPSEAGAQPTPPTPSPSENLAGDGAATSSAADIEATQALAGGGPLVRLALLASPLNIMRTHAALRGVLAQVDRGAVVDVLIGSAERAGGATVTHFLLPQLLPILREPLLDDADADVDNEKGSGGVVSPGRDRVAAGAARAIRMRMMNANLRACASLLRCMSTHAPSSVLSSGIDSARLRALAVTLRGSGQVEASEIASHMATELLNSSDAGTETPPSGRLSRASSLGKSSSITSPPGIRSLLASAATAVASVDAVRRGSLDSATSTQGGTQLRTAVEAQRDAERWRHAERAVALLSSTGWGEPAADSPMLTQQQPDSPPSDTAAAALSDSPFTVNSDMEQQQQQQPTVACRWGWVPVTSRSFADRWHFSGEVVHTWRAHRRPIRCATVDSAEEVLLTGGRGDDDSGGGIVRIWDVSSGGRVVSPGNQAASVSSGEYRRHSDPVIAVAALTRRRAISVDRGGDCHVWLIAMHGGCPTLCELSAPPPTSTAPPSSSSKASSSSGFTSVETCGKECEQAIAGTADGRVVRIDLERGCAGAAWSPGPFDGGGTEPGGAVTSLTCDARGELILAGYAGGGMAAFDCRSGGRAVAFVNAHEGGVSSVLVQRSDAEVSTRMVPTRYAPPRLADTSRLASHVLLSGGADRAVKLWDVRTWKPMRSVRVHKDPVGGLVRLSGGNFLSWAGPRWARDSAMSGVEGSPKPVKLRVRARGGAKDSSGYSCIGVARASRVLFVGGDDGSVRVAL</sequence>
<evidence type="ECO:0000256" key="4">
    <source>
        <dbReference type="SAM" id="MobiDB-lite"/>
    </source>
</evidence>
<feature type="region of interest" description="Disordered" evidence="4">
    <location>
        <begin position="959"/>
        <end position="989"/>
    </location>
</feature>
<feature type="compositionally biased region" description="Low complexity" evidence="4">
    <location>
        <begin position="880"/>
        <end position="894"/>
    </location>
</feature>
<dbReference type="SUPFAM" id="SSF50978">
    <property type="entry name" value="WD40 repeat-like"/>
    <property type="match status" value="1"/>
</dbReference>
<comment type="caution">
    <text evidence="5">The sequence shown here is derived from an EMBL/GenBank/DDBJ whole genome shotgun (WGS) entry which is preliminary data.</text>
</comment>
<dbReference type="PROSITE" id="PS50082">
    <property type="entry name" value="WD_REPEATS_2"/>
    <property type="match status" value="1"/>
</dbReference>
<feature type="repeat" description="WD" evidence="3">
    <location>
        <begin position="1298"/>
        <end position="1320"/>
    </location>
</feature>
<dbReference type="Proteomes" id="UP000660262">
    <property type="component" value="Unassembled WGS sequence"/>
</dbReference>
<dbReference type="EMBL" id="BNJQ01000012">
    <property type="protein sequence ID" value="GHP06208.1"/>
    <property type="molecule type" value="Genomic_DNA"/>
</dbReference>
<evidence type="ECO:0000256" key="3">
    <source>
        <dbReference type="PROSITE-ProRule" id="PRU00221"/>
    </source>
</evidence>